<protein>
    <submittedName>
        <fullName evidence="1">Uncharacterized protein</fullName>
    </submittedName>
</protein>
<evidence type="ECO:0000313" key="1">
    <source>
        <dbReference type="EMBL" id="WLD56223.1"/>
    </source>
</evidence>
<organism evidence="1 2">
    <name type="scientific">Streptococcus suis</name>
    <dbReference type="NCBI Taxonomy" id="1307"/>
    <lineage>
        <taxon>Bacteria</taxon>
        <taxon>Bacillati</taxon>
        <taxon>Bacillota</taxon>
        <taxon>Bacilli</taxon>
        <taxon>Lactobacillales</taxon>
        <taxon>Streptococcaceae</taxon>
        <taxon>Streptococcus</taxon>
    </lineage>
</organism>
<evidence type="ECO:0000313" key="2">
    <source>
        <dbReference type="Proteomes" id="UP000323128"/>
    </source>
</evidence>
<reference evidence="1 2" key="1">
    <citation type="journal article" date="2021" name="Front. Microbiol.">
        <title>Comparative Virulence and Genomic Analysis of Streptococcus suis Isolates.</title>
        <authorList>
            <person name="Nicholson T.L."/>
            <person name="Waack U."/>
            <person name="Anderson T.K."/>
            <person name="Bayles D.O."/>
            <person name="Zaia S.R."/>
            <person name="Goertz I."/>
            <person name="Eppinger M."/>
            <person name="Hau S.J."/>
            <person name="Brockmeier S.L."/>
            <person name="Shore S.M."/>
        </authorList>
    </citation>
    <scope>NUCLEOTIDE SEQUENCE [LARGE SCALE GENOMIC DNA]</scope>
    <source>
        <strain evidence="1 2">SRD478</strain>
    </source>
</reference>
<accession>A0ACD4UI98</accession>
<name>A0ACD4UI98_STRSU</name>
<sequence>MKKILTLGSVIILGLAALFFSNVTNTHSSASAGTKDKVVLFGKVDFSDDDNEDDVDLDYSTEEESEDSNEGGWLENFIKTHKTPFSKTVKK</sequence>
<proteinExistence type="predicted"/>
<dbReference type="EMBL" id="CP030011">
    <property type="protein sequence ID" value="WLD56223.1"/>
    <property type="molecule type" value="Genomic_DNA"/>
</dbReference>
<keyword evidence="1" id="KW-0614">Plasmid</keyword>
<dbReference type="Proteomes" id="UP000323128">
    <property type="component" value="Plasmid pSRD478_1"/>
</dbReference>
<geneLocation type="plasmid" evidence="1 2">
    <name>pSRD478_1</name>
</geneLocation>
<gene>
    <name evidence="1" type="ORF">A7J08_10315</name>
</gene>